<name>A0A834T6Z5_9FABA</name>
<keyword evidence="2" id="KW-0442">Lipid degradation</keyword>
<dbReference type="AlphaFoldDB" id="A0A834T6Z5"/>
<accession>A0A834T6Z5</accession>
<dbReference type="GO" id="GO:0016788">
    <property type="term" value="F:hydrolase activity, acting on ester bonds"/>
    <property type="evidence" value="ECO:0007669"/>
    <property type="project" value="InterPro"/>
</dbReference>
<feature type="active site" description="Charge relay system" evidence="3">
    <location>
        <position position="390"/>
    </location>
</feature>
<dbReference type="Gene3D" id="3.40.50.1820">
    <property type="entry name" value="alpha/beta hydrolase"/>
    <property type="match status" value="1"/>
</dbReference>
<feature type="signal peptide" evidence="4">
    <location>
        <begin position="1"/>
        <end position="22"/>
    </location>
</feature>
<evidence type="ECO:0000259" key="5">
    <source>
        <dbReference type="Pfam" id="PF04083"/>
    </source>
</evidence>
<dbReference type="SUPFAM" id="SSF53474">
    <property type="entry name" value="alpha/beta-Hydrolases"/>
    <property type="match status" value="1"/>
</dbReference>
<reference evidence="7" key="1">
    <citation type="submission" date="2020-09" db="EMBL/GenBank/DDBJ databases">
        <title>Genome-Enabled Discovery of Anthraquinone Biosynthesis in Senna tora.</title>
        <authorList>
            <person name="Kang S.-H."/>
            <person name="Pandey R.P."/>
            <person name="Lee C.-M."/>
            <person name="Sim J.-S."/>
            <person name="Jeong J.-T."/>
            <person name="Choi B.-S."/>
            <person name="Jung M."/>
            <person name="Ginzburg D."/>
            <person name="Zhao K."/>
            <person name="Won S.Y."/>
            <person name="Oh T.-J."/>
            <person name="Yu Y."/>
            <person name="Kim N.-H."/>
            <person name="Lee O.R."/>
            <person name="Lee T.-H."/>
            <person name="Bashyal P."/>
            <person name="Kim T.-S."/>
            <person name="Lee W.-H."/>
            <person name="Kawkins C."/>
            <person name="Kim C.-K."/>
            <person name="Kim J.S."/>
            <person name="Ahn B.O."/>
            <person name="Rhee S.Y."/>
            <person name="Sohng J.K."/>
        </authorList>
    </citation>
    <scope>NUCLEOTIDE SEQUENCE</scope>
    <source>
        <tissue evidence="7">Leaf</tissue>
    </source>
</reference>
<dbReference type="InterPro" id="IPR025483">
    <property type="entry name" value="Lipase_euk"/>
</dbReference>
<dbReference type="EMBL" id="JAAIUW010000009">
    <property type="protein sequence ID" value="KAF7815072.1"/>
    <property type="molecule type" value="Genomic_DNA"/>
</dbReference>
<dbReference type="FunFam" id="3.40.50.1820:FF:000126">
    <property type="entry name" value="Lipase"/>
    <property type="match status" value="1"/>
</dbReference>
<feature type="domain" description="Partial AB-hydrolase lipase" evidence="5">
    <location>
        <begin position="53"/>
        <end position="110"/>
    </location>
</feature>
<comment type="caution">
    <text evidence="7">The sequence shown here is derived from an EMBL/GenBank/DDBJ whole genome shotgun (WGS) entry which is preliminary data.</text>
</comment>
<dbReference type="OrthoDB" id="9974421at2759"/>
<organism evidence="7 8">
    <name type="scientific">Senna tora</name>
    <dbReference type="NCBI Taxonomy" id="362788"/>
    <lineage>
        <taxon>Eukaryota</taxon>
        <taxon>Viridiplantae</taxon>
        <taxon>Streptophyta</taxon>
        <taxon>Embryophyta</taxon>
        <taxon>Tracheophyta</taxon>
        <taxon>Spermatophyta</taxon>
        <taxon>Magnoliopsida</taxon>
        <taxon>eudicotyledons</taxon>
        <taxon>Gunneridae</taxon>
        <taxon>Pentapetalae</taxon>
        <taxon>rosids</taxon>
        <taxon>fabids</taxon>
        <taxon>Fabales</taxon>
        <taxon>Fabaceae</taxon>
        <taxon>Caesalpinioideae</taxon>
        <taxon>Cassia clade</taxon>
        <taxon>Senna</taxon>
    </lineage>
</organism>
<protein>
    <recommendedName>
        <fullName evidence="2">Lipase</fullName>
    </recommendedName>
</protein>
<evidence type="ECO:0000256" key="4">
    <source>
        <dbReference type="SAM" id="SignalP"/>
    </source>
</evidence>
<keyword evidence="8" id="KW-1185">Reference proteome</keyword>
<feature type="chain" id="PRO_5032815952" description="Lipase" evidence="4">
    <location>
        <begin position="23"/>
        <end position="414"/>
    </location>
</feature>
<keyword evidence="2" id="KW-0378">Hydrolase</keyword>
<evidence type="ECO:0000259" key="6">
    <source>
        <dbReference type="Pfam" id="PF12146"/>
    </source>
</evidence>
<dbReference type="InterPro" id="IPR022742">
    <property type="entry name" value="Hydrolase_4"/>
</dbReference>
<evidence type="ECO:0000313" key="7">
    <source>
        <dbReference type="EMBL" id="KAF7815072.1"/>
    </source>
</evidence>
<dbReference type="PIRSF" id="PIRSF000862">
    <property type="entry name" value="Steryl_ester_lip"/>
    <property type="match status" value="1"/>
</dbReference>
<dbReference type="InterPro" id="IPR006693">
    <property type="entry name" value="AB_hydrolase_lipase"/>
</dbReference>
<gene>
    <name evidence="7" type="ORF">G2W53_029041</name>
</gene>
<keyword evidence="4" id="KW-0732">Signal</keyword>
<dbReference type="Pfam" id="PF12146">
    <property type="entry name" value="Hydrolase_4"/>
    <property type="match status" value="1"/>
</dbReference>
<feature type="domain" description="Serine aminopeptidase S33" evidence="6">
    <location>
        <begin position="115"/>
        <end position="230"/>
    </location>
</feature>
<proteinExistence type="inferred from homology"/>
<dbReference type="Proteomes" id="UP000634136">
    <property type="component" value="Unassembled WGS sequence"/>
</dbReference>
<dbReference type="InterPro" id="IPR029058">
    <property type="entry name" value="AB_hydrolase_fold"/>
</dbReference>
<evidence type="ECO:0000256" key="2">
    <source>
        <dbReference type="PIRNR" id="PIRNR000862"/>
    </source>
</evidence>
<sequence length="414" mass="46546">MANVIITLLSLIVLFSILKVEGRKTLFSRNSDQDHEFLTFYSAIASDDGICKSMVETQGYTCEEHKVTTEDGYILSLQRMPMGRSGKTADKGSVLLQHGLFMDAITWLFNSPDESLAFILADNGFDVWLANTRGTRYSSGHTSLTPNDKAYWEWSWDELISYDLQASVQYVYNHTGQKLHYAGHSLGTLIALGAFSQDDEVLNMIRSAALLSPIAHLNQIPSPLTKFASNIFLANDLYWLGLREFIPKGQDAAKLLEEICHLPGINCSANLMTLFTGPNCCINSSRIYVFLEHEPQPTATKNLIHLSQMIRTGKIAKYDYGNEGQNMQHYGRPNPPLYDMTSIPNDLPLFLSYGGNDMLSDVKDVQVLLDNLKDHEKDKLDVVFVQDYAHADFVMGVNANQVVYEPMMAFFKLH</sequence>
<evidence type="ECO:0000256" key="1">
    <source>
        <dbReference type="ARBA" id="ARBA00010701"/>
    </source>
</evidence>
<dbReference type="Pfam" id="PF04083">
    <property type="entry name" value="Abhydro_lipase"/>
    <property type="match status" value="1"/>
</dbReference>
<evidence type="ECO:0000256" key="3">
    <source>
        <dbReference type="PIRSR" id="PIRSR000862-1"/>
    </source>
</evidence>
<keyword evidence="2" id="KW-0443">Lipid metabolism</keyword>
<dbReference type="GO" id="GO:0016042">
    <property type="term" value="P:lipid catabolic process"/>
    <property type="evidence" value="ECO:0007669"/>
    <property type="project" value="UniProtKB-KW"/>
</dbReference>
<comment type="similarity">
    <text evidence="1 2">Belongs to the AB hydrolase superfamily. Lipase family.</text>
</comment>
<dbReference type="PANTHER" id="PTHR11005">
    <property type="entry name" value="LYSOSOMAL ACID LIPASE-RELATED"/>
    <property type="match status" value="1"/>
</dbReference>
<evidence type="ECO:0000313" key="8">
    <source>
        <dbReference type="Proteomes" id="UP000634136"/>
    </source>
</evidence>
<feature type="active site" description="Charge relay system" evidence="3">
    <location>
        <position position="357"/>
    </location>
</feature>
<feature type="active site" description="Nucleophile" evidence="3">
    <location>
        <position position="185"/>
    </location>
</feature>